<feature type="domain" description="Carbohydrate kinase FGGY N-terminal" evidence="7">
    <location>
        <begin position="6"/>
        <end position="237"/>
    </location>
</feature>
<dbReference type="HAMAP" id="MF_02220">
    <property type="entry name" value="XylB"/>
    <property type="match status" value="1"/>
</dbReference>
<dbReference type="InterPro" id="IPR006000">
    <property type="entry name" value="Xylulokinase"/>
</dbReference>
<keyword evidence="6" id="KW-0119">Carbohydrate metabolism</keyword>
<protein>
    <submittedName>
        <fullName evidence="9">Unannotated protein</fullName>
    </submittedName>
</protein>
<evidence type="ECO:0000313" key="9">
    <source>
        <dbReference type="EMBL" id="CAB4643954.1"/>
    </source>
</evidence>
<dbReference type="Gene3D" id="3.30.420.40">
    <property type="match status" value="2"/>
</dbReference>
<accession>A0A6J6K621</accession>
<dbReference type="SUPFAM" id="SSF53067">
    <property type="entry name" value="Actin-like ATPase domain"/>
    <property type="match status" value="2"/>
</dbReference>
<dbReference type="AlphaFoldDB" id="A0A6J6K621"/>
<organism evidence="9">
    <name type="scientific">freshwater metagenome</name>
    <dbReference type="NCBI Taxonomy" id="449393"/>
    <lineage>
        <taxon>unclassified sequences</taxon>
        <taxon>metagenomes</taxon>
        <taxon>ecological metagenomes</taxon>
    </lineage>
</organism>
<keyword evidence="1" id="KW-0859">Xylose metabolism</keyword>
<evidence type="ECO:0000256" key="2">
    <source>
        <dbReference type="ARBA" id="ARBA00022679"/>
    </source>
</evidence>
<dbReference type="PANTHER" id="PTHR43095:SF5">
    <property type="entry name" value="XYLULOSE KINASE"/>
    <property type="match status" value="1"/>
</dbReference>
<keyword evidence="3" id="KW-0547">Nucleotide-binding</keyword>
<dbReference type="InterPro" id="IPR000577">
    <property type="entry name" value="Carb_kinase_FGGY"/>
</dbReference>
<dbReference type="EMBL" id="CAEZWL010000001">
    <property type="protein sequence ID" value="CAB4643954.1"/>
    <property type="molecule type" value="Genomic_DNA"/>
</dbReference>
<keyword evidence="4" id="KW-0418">Kinase</keyword>
<dbReference type="InterPro" id="IPR018484">
    <property type="entry name" value="FGGY_N"/>
</dbReference>
<evidence type="ECO:0000259" key="8">
    <source>
        <dbReference type="Pfam" id="PF02782"/>
    </source>
</evidence>
<evidence type="ECO:0000256" key="5">
    <source>
        <dbReference type="ARBA" id="ARBA00022840"/>
    </source>
</evidence>
<reference evidence="9" key="1">
    <citation type="submission" date="2020-05" db="EMBL/GenBank/DDBJ databases">
        <authorList>
            <person name="Chiriac C."/>
            <person name="Salcher M."/>
            <person name="Ghai R."/>
            <person name="Kavagutti S V."/>
        </authorList>
    </citation>
    <scope>NUCLEOTIDE SEQUENCE</scope>
</reference>
<keyword evidence="5" id="KW-0067">ATP-binding</keyword>
<proteinExistence type="inferred from homology"/>
<dbReference type="GO" id="GO:0042732">
    <property type="term" value="P:D-xylose metabolic process"/>
    <property type="evidence" value="ECO:0007669"/>
    <property type="project" value="UniProtKB-KW"/>
</dbReference>
<dbReference type="NCBIfam" id="TIGR01312">
    <property type="entry name" value="XylB"/>
    <property type="match status" value="1"/>
</dbReference>
<dbReference type="GO" id="GO:0005997">
    <property type="term" value="P:xylulose metabolic process"/>
    <property type="evidence" value="ECO:0007669"/>
    <property type="project" value="InterPro"/>
</dbReference>
<evidence type="ECO:0000256" key="6">
    <source>
        <dbReference type="ARBA" id="ARBA00023277"/>
    </source>
</evidence>
<dbReference type="GO" id="GO:0004856">
    <property type="term" value="F:D-xylulokinase activity"/>
    <property type="evidence" value="ECO:0007669"/>
    <property type="project" value="InterPro"/>
</dbReference>
<dbReference type="Pfam" id="PF00370">
    <property type="entry name" value="FGGY_N"/>
    <property type="match status" value="1"/>
</dbReference>
<dbReference type="PROSITE" id="PS00445">
    <property type="entry name" value="FGGY_KINASES_2"/>
    <property type="match status" value="1"/>
</dbReference>
<feature type="domain" description="Carbohydrate kinase FGGY C-terminal" evidence="8">
    <location>
        <begin position="246"/>
        <end position="429"/>
    </location>
</feature>
<evidence type="ECO:0000256" key="3">
    <source>
        <dbReference type="ARBA" id="ARBA00022741"/>
    </source>
</evidence>
<dbReference type="CDD" id="cd07809">
    <property type="entry name" value="ASKHA_NBD_FGGY_BaXK-like"/>
    <property type="match status" value="1"/>
</dbReference>
<gene>
    <name evidence="9" type="ORF">UFOPK2243_00028</name>
</gene>
<dbReference type="GO" id="GO:0005524">
    <property type="term" value="F:ATP binding"/>
    <property type="evidence" value="ECO:0007669"/>
    <property type="project" value="UniProtKB-KW"/>
</dbReference>
<dbReference type="Pfam" id="PF02782">
    <property type="entry name" value="FGGY_C"/>
    <property type="match status" value="1"/>
</dbReference>
<sequence length="468" mass="48623">MANQLIAGVDSSTQSVKIVIRQAETGELVRQGRAIHPDGTEVDPAHWKSAFDSAVKDAGGIDDVAAISIGGQQHGMVALDENGAVIRPALLWNDTRSAKQAESLNSEVGGNQAMADAVGSLLVASFTASKVRWMAENERSNADRVHAIALPHDWLSWQLQGGKDFAQLFTDRSDASGTGYFDPTTSSYRRDILARALFSEREIVLPKIADHATFAGVTTQGIPLAAGAGDNAAAALGVQAEPGDVVISLGTSGTAFAVSTTPTHDSSGAVAGFADATGRFLPLVCTLNAARIFDAATSILGKSHDEVGALALSSVPGAHGLSLLPYFEGERTPNRPGATGVFSGMNLSNSNPSDIARAMIEGMLSGLADAVQALVDLGVDVKRILIIGGAAKNPAVGQIASALFGRPVLIPPAGEYVADGAARQAAWALSESAHAPVWDLGKATLIEAEPTPHVLEQYRILRDATVNW</sequence>
<dbReference type="InterPro" id="IPR018483">
    <property type="entry name" value="Carb_kinase_FGGY_CS"/>
</dbReference>
<dbReference type="InterPro" id="IPR018485">
    <property type="entry name" value="FGGY_C"/>
</dbReference>
<dbReference type="PROSITE" id="PS00933">
    <property type="entry name" value="FGGY_KINASES_1"/>
    <property type="match status" value="1"/>
</dbReference>
<dbReference type="PANTHER" id="PTHR43095">
    <property type="entry name" value="SUGAR KINASE"/>
    <property type="match status" value="1"/>
</dbReference>
<dbReference type="PIRSF" id="PIRSF000538">
    <property type="entry name" value="GlpK"/>
    <property type="match status" value="1"/>
</dbReference>
<dbReference type="InterPro" id="IPR050406">
    <property type="entry name" value="FGGY_Carb_Kinase"/>
</dbReference>
<evidence type="ECO:0000256" key="1">
    <source>
        <dbReference type="ARBA" id="ARBA00022629"/>
    </source>
</evidence>
<dbReference type="InterPro" id="IPR043129">
    <property type="entry name" value="ATPase_NBD"/>
</dbReference>
<keyword evidence="2" id="KW-0808">Transferase</keyword>
<name>A0A6J6K621_9ZZZZ</name>
<evidence type="ECO:0000256" key="4">
    <source>
        <dbReference type="ARBA" id="ARBA00022777"/>
    </source>
</evidence>
<evidence type="ECO:0000259" key="7">
    <source>
        <dbReference type="Pfam" id="PF00370"/>
    </source>
</evidence>